<evidence type="ECO:0000313" key="10">
    <source>
        <dbReference type="EMBL" id="PIZ42266.1"/>
    </source>
</evidence>
<dbReference type="HAMAP" id="MF_00236">
    <property type="entry name" value="TatA_E"/>
    <property type="match status" value="1"/>
</dbReference>
<dbReference type="EMBL" id="PFNG01000021">
    <property type="protein sequence ID" value="PIZ42266.1"/>
    <property type="molecule type" value="Genomic_DNA"/>
</dbReference>
<accession>A0A2M7TB40</accession>
<keyword evidence="9" id="KW-1003">Cell membrane</keyword>
<evidence type="ECO:0000256" key="1">
    <source>
        <dbReference type="ARBA" id="ARBA00004167"/>
    </source>
</evidence>
<reference evidence="11" key="1">
    <citation type="submission" date="2017-09" db="EMBL/GenBank/DDBJ databases">
        <title>Depth-based differentiation of microbial function through sediment-hosted aquifers and enrichment of novel symbionts in the deep terrestrial subsurface.</title>
        <authorList>
            <person name="Probst A.J."/>
            <person name="Ladd B."/>
            <person name="Jarett J.K."/>
            <person name="Geller-Mcgrath D.E."/>
            <person name="Sieber C.M.K."/>
            <person name="Emerson J.B."/>
            <person name="Anantharaman K."/>
            <person name="Thomas B.C."/>
            <person name="Malmstrom R."/>
            <person name="Stieglmeier M."/>
            <person name="Klingl A."/>
            <person name="Woyke T."/>
            <person name="Ryan C.M."/>
            <person name="Banfield J.F."/>
        </authorList>
    </citation>
    <scope>NUCLEOTIDE SEQUENCE [LARGE SCALE GENOMIC DNA]</scope>
</reference>
<keyword evidence="5 9" id="KW-1133">Transmembrane helix</keyword>
<sequence length="73" mass="7936">MFLGLGPPELIVILILALIIFGPKRLPEIARSIGKMIGEFKKTSQGFQDAVKKDLIEPISTVGEEIKGDSKEA</sequence>
<dbReference type="AlphaFoldDB" id="A0A2M7TB40"/>
<feature type="transmembrane region" description="Helical" evidence="9">
    <location>
        <begin position="6"/>
        <end position="23"/>
    </location>
</feature>
<dbReference type="Gene3D" id="1.20.5.3310">
    <property type="match status" value="1"/>
</dbReference>
<evidence type="ECO:0000256" key="9">
    <source>
        <dbReference type="HAMAP-Rule" id="MF_00236"/>
    </source>
</evidence>
<evidence type="ECO:0000313" key="11">
    <source>
        <dbReference type="Proteomes" id="UP000230956"/>
    </source>
</evidence>
<comment type="similarity">
    <text evidence="9">Belongs to the TatA/E family.</text>
</comment>
<comment type="function">
    <text evidence="9">Part of the twin-arginine translocation (Tat) system that transports large folded proteins containing a characteristic twin-arginine motif in their signal peptide across membranes. TatA could form the protein-conducting channel of the Tat system.</text>
</comment>
<keyword evidence="3 9" id="KW-0812">Transmembrane</keyword>
<dbReference type="GO" id="GO:0008320">
    <property type="term" value="F:protein transmembrane transporter activity"/>
    <property type="evidence" value="ECO:0007669"/>
    <property type="project" value="UniProtKB-UniRule"/>
</dbReference>
<gene>
    <name evidence="9 10" type="primary">tatA</name>
    <name evidence="10" type="ORF">COY37_00770</name>
</gene>
<evidence type="ECO:0000256" key="6">
    <source>
        <dbReference type="ARBA" id="ARBA00023010"/>
    </source>
</evidence>
<dbReference type="GO" id="GO:0033281">
    <property type="term" value="C:TAT protein transport complex"/>
    <property type="evidence" value="ECO:0007669"/>
    <property type="project" value="UniProtKB-UniRule"/>
</dbReference>
<dbReference type="InterPro" id="IPR006312">
    <property type="entry name" value="TatA/E"/>
</dbReference>
<comment type="caution">
    <text evidence="10">The sequence shown here is derived from an EMBL/GenBank/DDBJ whole genome shotgun (WGS) entry which is preliminary data.</text>
</comment>
<comment type="function">
    <text evidence="8">Part of the twin-arginine translocation (Tat) system that transports large folded proteins containing a characteristic twin-arginine motif in their signal peptide across the thylakoid membrane. Involved in delta pH-dependent protein transport required for chloroplast development, especially thylakoid membrane formation. TATC and TATB mediate precursor recognition, whereas TATA facilitates translocation.</text>
</comment>
<dbReference type="NCBIfam" id="NF011430">
    <property type="entry name" value="PRK14861.1"/>
    <property type="match status" value="1"/>
</dbReference>
<keyword evidence="4 9" id="KW-0653">Protein transport</keyword>
<dbReference type="GO" id="GO:0043953">
    <property type="term" value="P:protein transport by the Tat complex"/>
    <property type="evidence" value="ECO:0007669"/>
    <property type="project" value="UniProtKB-UniRule"/>
</dbReference>
<keyword evidence="2 9" id="KW-0813">Transport</keyword>
<keyword evidence="6 9" id="KW-0811">Translocation</keyword>
<dbReference type="PRINTS" id="PR01506">
    <property type="entry name" value="TATBPROTEIN"/>
</dbReference>
<protein>
    <recommendedName>
        <fullName evidence="9">Sec-independent protein translocase protein TatA</fullName>
    </recommendedName>
</protein>
<dbReference type="InterPro" id="IPR003369">
    <property type="entry name" value="TatA/B/E"/>
</dbReference>
<keyword evidence="7 9" id="KW-0472">Membrane</keyword>
<evidence type="ECO:0000256" key="4">
    <source>
        <dbReference type="ARBA" id="ARBA00022927"/>
    </source>
</evidence>
<evidence type="ECO:0000256" key="3">
    <source>
        <dbReference type="ARBA" id="ARBA00022692"/>
    </source>
</evidence>
<dbReference type="PANTHER" id="PTHR33162:SF1">
    <property type="entry name" value="SEC-INDEPENDENT PROTEIN TRANSLOCASE PROTEIN TATA, CHLOROPLASTIC"/>
    <property type="match status" value="1"/>
</dbReference>
<dbReference type="Proteomes" id="UP000230956">
    <property type="component" value="Unassembled WGS sequence"/>
</dbReference>
<organism evidence="10 11">
    <name type="scientific">Candidatus Aquicultor secundus</name>
    <dbReference type="NCBI Taxonomy" id="1973895"/>
    <lineage>
        <taxon>Bacteria</taxon>
        <taxon>Bacillati</taxon>
        <taxon>Actinomycetota</taxon>
        <taxon>Candidatus Aquicultoria</taxon>
        <taxon>Candidatus Aquicultorales</taxon>
        <taxon>Candidatus Aquicultoraceae</taxon>
        <taxon>Candidatus Aquicultor</taxon>
    </lineage>
</organism>
<dbReference type="RefSeq" id="WP_286679042.1">
    <property type="nucleotide sequence ID" value="NZ_MNXI01000122.1"/>
</dbReference>
<evidence type="ECO:0000256" key="2">
    <source>
        <dbReference type="ARBA" id="ARBA00022448"/>
    </source>
</evidence>
<comment type="subunit">
    <text evidence="9">The Tat system comprises two distinct complexes: a TatABC complex, containing multiple copies of TatA, TatB and TatC subunits, and a separate TatA complex, containing only TatA subunits. Substrates initially bind to the TatABC complex, which probably triggers association of the separate TatA complex to form the active translocon.</text>
</comment>
<evidence type="ECO:0000256" key="5">
    <source>
        <dbReference type="ARBA" id="ARBA00022989"/>
    </source>
</evidence>
<proteinExistence type="inferred from homology"/>
<dbReference type="PANTHER" id="PTHR33162">
    <property type="entry name" value="SEC-INDEPENDENT PROTEIN TRANSLOCASE PROTEIN TATA, CHLOROPLASTIC"/>
    <property type="match status" value="1"/>
</dbReference>
<evidence type="ECO:0000256" key="7">
    <source>
        <dbReference type="ARBA" id="ARBA00023136"/>
    </source>
</evidence>
<comment type="subcellular location">
    <subcellularLocation>
        <location evidence="9">Cell membrane</location>
        <topology evidence="9">Single-pass membrane protein</topology>
    </subcellularLocation>
    <subcellularLocation>
        <location evidence="1">Membrane</location>
        <topology evidence="1">Single-pass membrane protein</topology>
    </subcellularLocation>
</comment>
<dbReference type="GO" id="GO:0006886">
    <property type="term" value="P:intracellular protein transport"/>
    <property type="evidence" value="ECO:0007669"/>
    <property type="project" value="UniProtKB-ARBA"/>
</dbReference>
<dbReference type="NCBIfam" id="TIGR01411">
    <property type="entry name" value="tatAE"/>
    <property type="match status" value="1"/>
</dbReference>
<name>A0A2M7TB40_9ACTN</name>
<dbReference type="Pfam" id="PF02416">
    <property type="entry name" value="TatA_B_E"/>
    <property type="match status" value="1"/>
</dbReference>
<evidence type="ECO:0000256" key="8">
    <source>
        <dbReference type="ARBA" id="ARBA00025340"/>
    </source>
</evidence>